<evidence type="ECO:0000256" key="9">
    <source>
        <dbReference type="ARBA" id="ARBA00023136"/>
    </source>
</evidence>
<feature type="transmembrane region" description="Helical" evidence="13">
    <location>
        <begin position="455"/>
        <end position="474"/>
    </location>
</feature>
<dbReference type="CDD" id="cd11494">
    <property type="entry name" value="SLC5sbd_NIS-like_u2"/>
    <property type="match status" value="1"/>
</dbReference>
<feature type="coiled-coil region" evidence="12">
    <location>
        <begin position="344"/>
        <end position="378"/>
    </location>
</feature>
<comment type="similarity">
    <text evidence="2 11">Belongs to the sodium:solute symporter (SSF) (TC 2.A.21) family.</text>
</comment>
<evidence type="ECO:0000256" key="2">
    <source>
        <dbReference type="ARBA" id="ARBA00006434"/>
    </source>
</evidence>
<name>A0A6N6M6U1_9FLAO</name>
<evidence type="ECO:0000256" key="13">
    <source>
        <dbReference type="SAM" id="Phobius"/>
    </source>
</evidence>
<evidence type="ECO:0000256" key="7">
    <source>
        <dbReference type="ARBA" id="ARBA00023053"/>
    </source>
</evidence>
<keyword evidence="4" id="KW-1003">Cell membrane</keyword>
<reference evidence="14 15" key="1">
    <citation type="submission" date="2019-09" db="EMBL/GenBank/DDBJ databases">
        <title>Genomes of Cryomorphaceae.</title>
        <authorList>
            <person name="Bowman J.P."/>
        </authorList>
    </citation>
    <scope>NUCLEOTIDE SEQUENCE [LARGE SCALE GENOMIC DNA]</scope>
    <source>
        <strain evidence="14 15">KCTC 52047</strain>
    </source>
</reference>
<dbReference type="OrthoDB" id="9803597at2"/>
<dbReference type="EMBL" id="WACR01000007">
    <property type="protein sequence ID" value="KAB1063727.1"/>
    <property type="molecule type" value="Genomic_DNA"/>
</dbReference>
<gene>
    <name evidence="14" type="ORF">F3059_09165</name>
</gene>
<dbReference type="GO" id="GO:0006814">
    <property type="term" value="P:sodium ion transport"/>
    <property type="evidence" value="ECO:0007669"/>
    <property type="project" value="UniProtKB-KW"/>
</dbReference>
<evidence type="ECO:0000256" key="3">
    <source>
        <dbReference type="ARBA" id="ARBA00022448"/>
    </source>
</evidence>
<keyword evidence="6 13" id="KW-1133">Transmembrane helix</keyword>
<keyword evidence="3" id="KW-0813">Transport</keyword>
<feature type="transmembrane region" description="Helical" evidence="13">
    <location>
        <begin position="539"/>
        <end position="559"/>
    </location>
</feature>
<feature type="transmembrane region" description="Helical" evidence="13">
    <location>
        <begin position="6"/>
        <end position="22"/>
    </location>
</feature>
<evidence type="ECO:0000256" key="6">
    <source>
        <dbReference type="ARBA" id="ARBA00022989"/>
    </source>
</evidence>
<protein>
    <submittedName>
        <fullName evidence="14">Sodium:solute symporter</fullName>
    </submittedName>
</protein>
<dbReference type="GO" id="GO:0005886">
    <property type="term" value="C:plasma membrane"/>
    <property type="evidence" value="ECO:0007669"/>
    <property type="project" value="UniProtKB-SubCell"/>
</dbReference>
<proteinExistence type="inferred from homology"/>
<evidence type="ECO:0000256" key="4">
    <source>
        <dbReference type="ARBA" id="ARBA00022475"/>
    </source>
</evidence>
<evidence type="ECO:0000256" key="10">
    <source>
        <dbReference type="ARBA" id="ARBA00023201"/>
    </source>
</evidence>
<dbReference type="RefSeq" id="WP_151168467.1">
    <property type="nucleotide sequence ID" value="NZ_WACR01000007.1"/>
</dbReference>
<feature type="transmembrane region" description="Helical" evidence="13">
    <location>
        <begin position="390"/>
        <end position="413"/>
    </location>
</feature>
<feature type="transmembrane region" description="Helical" evidence="13">
    <location>
        <begin position="231"/>
        <end position="250"/>
    </location>
</feature>
<dbReference type="PANTHER" id="PTHR42985:SF40">
    <property type="entry name" value="LD47995P-RELATED"/>
    <property type="match status" value="1"/>
</dbReference>
<feature type="transmembrane region" description="Helical" evidence="13">
    <location>
        <begin position="179"/>
        <end position="199"/>
    </location>
</feature>
<feature type="transmembrane region" description="Helical" evidence="13">
    <location>
        <begin position="148"/>
        <end position="167"/>
    </location>
</feature>
<evidence type="ECO:0000313" key="15">
    <source>
        <dbReference type="Proteomes" id="UP000435357"/>
    </source>
</evidence>
<organism evidence="14 15">
    <name type="scientific">Salibacter halophilus</name>
    <dbReference type="NCBI Taxonomy" id="1803916"/>
    <lineage>
        <taxon>Bacteria</taxon>
        <taxon>Pseudomonadati</taxon>
        <taxon>Bacteroidota</taxon>
        <taxon>Flavobacteriia</taxon>
        <taxon>Flavobacteriales</taxon>
        <taxon>Salibacteraceae</taxon>
        <taxon>Salibacter</taxon>
    </lineage>
</organism>
<dbReference type="PROSITE" id="PS50283">
    <property type="entry name" value="NA_SOLUT_SYMP_3"/>
    <property type="match status" value="1"/>
</dbReference>
<keyword evidence="15" id="KW-1185">Reference proteome</keyword>
<dbReference type="Pfam" id="PF00474">
    <property type="entry name" value="SSF"/>
    <property type="match status" value="2"/>
</dbReference>
<keyword evidence="12" id="KW-0175">Coiled coil</keyword>
<comment type="caution">
    <text evidence="14">The sequence shown here is derived from an EMBL/GenBank/DDBJ whole genome shotgun (WGS) entry which is preliminary data.</text>
</comment>
<keyword evidence="7" id="KW-0915">Sodium</keyword>
<evidence type="ECO:0000256" key="5">
    <source>
        <dbReference type="ARBA" id="ARBA00022692"/>
    </source>
</evidence>
<dbReference type="Gene3D" id="1.20.1730.10">
    <property type="entry name" value="Sodium/glucose cotransporter"/>
    <property type="match status" value="1"/>
</dbReference>
<dbReference type="InterPro" id="IPR038377">
    <property type="entry name" value="Na/Glc_symporter_sf"/>
</dbReference>
<dbReference type="InterPro" id="IPR001734">
    <property type="entry name" value="Na/solute_symporter"/>
</dbReference>
<dbReference type="PANTHER" id="PTHR42985">
    <property type="entry name" value="SODIUM-COUPLED MONOCARBOXYLATE TRANSPORTER"/>
    <property type="match status" value="1"/>
</dbReference>
<evidence type="ECO:0000313" key="14">
    <source>
        <dbReference type="EMBL" id="KAB1063727.1"/>
    </source>
</evidence>
<accession>A0A6N6M6U1</accession>
<feature type="transmembrane region" description="Helical" evidence="13">
    <location>
        <begin position="511"/>
        <end position="533"/>
    </location>
</feature>
<keyword evidence="8" id="KW-0406">Ion transport</keyword>
<dbReference type="AlphaFoldDB" id="A0A6N6M6U1"/>
<evidence type="ECO:0000256" key="8">
    <source>
        <dbReference type="ARBA" id="ARBA00023065"/>
    </source>
</evidence>
<dbReference type="InterPro" id="IPR051163">
    <property type="entry name" value="Sodium:Solute_Symporter_SSF"/>
</dbReference>
<feature type="transmembrane region" description="Helical" evidence="13">
    <location>
        <begin position="117"/>
        <end position="142"/>
    </location>
</feature>
<keyword evidence="5 13" id="KW-0812">Transmembrane</keyword>
<keyword evidence="9 13" id="KW-0472">Membrane</keyword>
<sequence>MTLTDWIVLAGTLLLIVGYGAWKTRKNESISGFLKGDNQQNWWTIGLSIMATQASAITFLSTPGQAFESGMGFVQFYFGLPIAAVIISAVFIPIYYKLNVYTAYEYLESRFGLPTRLFTAMLFLISRGLAAGITIYAPAIILSTLLGWNLYLTNILVGVLVIVYVVSGGTRAVSLTQKWQMGVIMGGMFLAFGLIISYLPDELDFGEAVNLAGEMGKMEIVDTSFNLENRYTLWTGLLGGFFLALSYFGTDQSQVQRYLGGKSVAESRFGLLFNGLLKVPMQLFILFVGIMVFVFFQFNEPPAFFNRPGMKEALQTEHAQKIKDLESEYSSLYSEKETALTTYMLEEGSEKEQALEKAKNIQNQSDEVRSELKQTLKKADPLIETKDTDYVFLTFILGYMPQGVVGLLLAVILSAAMSSTAGEINALCSTTMVDYYKRLSGKTSSEVNEVRMSRLFTLIWGVLAITVALSASLFENLIQLVNLLGSLFYGTILGIFLVAFFLKKIGGKPTLWAGILGEIVVLTCHFLTVYEVIEIGYLWYNLIGCGAVIIFAVLFNQIFPSDERPKVQHQ</sequence>
<feature type="transmembrane region" description="Helical" evidence="13">
    <location>
        <begin position="42"/>
        <end position="62"/>
    </location>
</feature>
<evidence type="ECO:0000256" key="12">
    <source>
        <dbReference type="SAM" id="Coils"/>
    </source>
</evidence>
<keyword evidence="10" id="KW-0739">Sodium transport</keyword>
<dbReference type="GO" id="GO:0015293">
    <property type="term" value="F:symporter activity"/>
    <property type="evidence" value="ECO:0007669"/>
    <property type="project" value="TreeGrafter"/>
</dbReference>
<feature type="transmembrane region" description="Helical" evidence="13">
    <location>
        <begin position="480"/>
        <end position="502"/>
    </location>
</feature>
<feature type="transmembrane region" description="Helical" evidence="13">
    <location>
        <begin position="74"/>
        <end position="96"/>
    </location>
</feature>
<evidence type="ECO:0000256" key="11">
    <source>
        <dbReference type="RuleBase" id="RU362091"/>
    </source>
</evidence>
<feature type="transmembrane region" description="Helical" evidence="13">
    <location>
        <begin position="271"/>
        <end position="296"/>
    </location>
</feature>
<dbReference type="Proteomes" id="UP000435357">
    <property type="component" value="Unassembled WGS sequence"/>
</dbReference>
<evidence type="ECO:0000256" key="1">
    <source>
        <dbReference type="ARBA" id="ARBA00004651"/>
    </source>
</evidence>
<comment type="subcellular location">
    <subcellularLocation>
        <location evidence="1">Cell membrane</location>
        <topology evidence="1">Multi-pass membrane protein</topology>
    </subcellularLocation>
</comment>